<dbReference type="OrthoDB" id="9792157at2"/>
<dbReference type="RefSeq" id="WP_139229210.1">
    <property type="nucleotide sequence ID" value="NZ_FOVR01000002.1"/>
</dbReference>
<proteinExistence type="predicted"/>
<name>A0A1I5D955_9HYPH</name>
<dbReference type="STRING" id="655353.SAMN04488056_102517"/>
<organism evidence="1 2">
    <name type="scientific">Cohaesibacter marisflavi</name>
    <dbReference type="NCBI Taxonomy" id="655353"/>
    <lineage>
        <taxon>Bacteria</taxon>
        <taxon>Pseudomonadati</taxon>
        <taxon>Pseudomonadota</taxon>
        <taxon>Alphaproteobacteria</taxon>
        <taxon>Hyphomicrobiales</taxon>
        <taxon>Cohaesibacteraceae</taxon>
    </lineage>
</organism>
<dbReference type="EMBL" id="FOVR01000002">
    <property type="protein sequence ID" value="SFN95647.1"/>
    <property type="molecule type" value="Genomic_DNA"/>
</dbReference>
<dbReference type="Proteomes" id="UP000199236">
    <property type="component" value="Unassembled WGS sequence"/>
</dbReference>
<keyword evidence="2" id="KW-1185">Reference proteome</keyword>
<evidence type="ECO:0000313" key="2">
    <source>
        <dbReference type="Proteomes" id="UP000199236"/>
    </source>
</evidence>
<sequence>MLSHKRLWQAIDALAAREGVSTTSLARMAGLDASIFNRSKRFQPNGRPRWPSTESIARILDATQVSVESFFVELLGERRCVVWSYQNILDQTAAAEIPVLNHAVPLPSQFCWGESAHMRHTPSLDRISSLQGDPPQTAPENVALSPDERVFLFKVEDDRFTPFYKEGASLLLGLCCPITEGDRVVFFCCDEQESSIIVGDISADHDGAFYLAPLDQAQSALPVTDDNKVRLAKILWASQ</sequence>
<gene>
    <name evidence="1" type="ORF">SAMN04488056_102517</name>
</gene>
<accession>A0A1I5D955</accession>
<evidence type="ECO:0000313" key="1">
    <source>
        <dbReference type="EMBL" id="SFN95647.1"/>
    </source>
</evidence>
<protein>
    <submittedName>
        <fullName evidence="1">Phage repressor protein C, contains Cro/C1-type HTH and peptisase s24 domains</fullName>
    </submittedName>
</protein>
<dbReference type="AlphaFoldDB" id="A0A1I5D955"/>
<reference evidence="1 2" key="1">
    <citation type="submission" date="2016-10" db="EMBL/GenBank/DDBJ databases">
        <authorList>
            <person name="de Groot N.N."/>
        </authorList>
    </citation>
    <scope>NUCLEOTIDE SEQUENCE [LARGE SCALE GENOMIC DNA]</scope>
    <source>
        <strain evidence="1 2">CGMCC 1.9157</strain>
    </source>
</reference>